<accession>A0ABV0QVP8</accession>
<sequence>MVGTPYSCVSFLPSSLLHRPSLSMCILCTSLPPSTFCHYPPRSWHPVPRHTKSVGHATKDDREPEGIIRENSDCKKKSEREGYKRLKRKKKIIFYKTAIVLHHSFG</sequence>
<dbReference type="EMBL" id="JAHRIN010025532">
    <property type="protein sequence ID" value="MEQ2199886.1"/>
    <property type="molecule type" value="Genomic_DNA"/>
</dbReference>
<comment type="caution">
    <text evidence="1">The sequence shown here is derived from an EMBL/GenBank/DDBJ whole genome shotgun (WGS) entry which is preliminary data.</text>
</comment>
<protein>
    <submittedName>
        <fullName evidence="1">Uncharacterized protein</fullName>
    </submittedName>
</protein>
<keyword evidence="2" id="KW-1185">Reference proteome</keyword>
<evidence type="ECO:0000313" key="1">
    <source>
        <dbReference type="EMBL" id="MEQ2199886.1"/>
    </source>
</evidence>
<proteinExistence type="predicted"/>
<dbReference type="Proteomes" id="UP001434883">
    <property type="component" value="Unassembled WGS sequence"/>
</dbReference>
<evidence type="ECO:0000313" key="2">
    <source>
        <dbReference type="Proteomes" id="UP001434883"/>
    </source>
</evidence>
<name>A0ABV0QVP8_9TELE</name>
<organism evidence="1 2">
    <name type="scientific">Xenoophorus captivus</name>
    <dbReference type="NCBI Taxonomy" id="1517983"/>
    <lineage>
        <taxon>Eukaryota</taxon>
        <taxon>Metazoa</taxon>
        <taxon>Chordata</taxon>
        <taxon>Craniata</taxon>
        <taxon>Vertebrata</taxon>
        <taxon>Euteleostomi</taxon>
        <taxon>Actinopterygii</taxon>
        <taxon>Neopterygii</taxon>
        <taxon>Teleostei</taxon>
        <taxon>Neoteleostei</taxon>
        <taxon>Acanthomorphata</taxon>
        <taxon>Ovalentaria</taxon>
        <taxon>Atherinomorphae</taxon>
        <taxon>Cyprinodontiformes</taxon>
        <taxon>Goodeidae</taxon>
        <taxon>Xenoophorus</taxon>
    </lineage>
</organism>
<gene>
    <name evidence="1" type="ORF">XENOCAPTIV_015667</name>
</gene>
<reference evidence="1 2" key="1">
    <citation type="submission" date="2021-06" db="EMBL/GenBank/DDBJ databases">
        <authorList>
            <person name="Palmer J.M."/>
        </authorList>
    </citation>
    <scope>NUCLEOTIDE SEQUENCE [LARGE SCALE GENOMIC DNA]</scope>
    <source>
        <strain evidence="1 2">XC_2019</strain>
        <tissue evidence="1">Muscle</tissue>
    </source>
</reference>